<protein>
    <submittedName>
        <fullName evidence="5">4Fe-4S ferredoxin</fullName>
    </submittedName>
</protein>
<keyword evidence="6" id="KW-1185">Reference proteome</keyword>
<dbReference type="InterPro" id="IPR017900">
    <property type="entry name" value="4Fe4S_Fe_S_CS"/>
</dbReference>
<keyword evidence="2" id="KW-0408">Iron</keyword>
<dbReference type="KEGG" id="bacg:D2962_13455"/>
<gene>
    <name evidence="5" type="ORF">D2962_13455</name>
</gene>
<dbReference type="PROSITE" id="PS51379">
    <property type="entry name" value="4FE4S_FER_2"/>
    <property type="match status" value="1"/>
</dbReference>
<keyword evidence="3" id="KW-0411">Iron-sulfur</keyword>
<evidence type="ECO:0000313" key="5">
    <source>
        <dbReference type="EMBL" id="AYO31468.1"/>
    </source>
</evidence>
<keyword evidence="1" id="KW-0479">Metal-binding</keyword>
<evidence type="ECO:0000313" key="6">
    <source>
        <dbReference type="Proteomes" id="UP000280960"/>
    </source>
</evidence>
<feature type="domain" description="4Fe-4S ferredoxin-type" evidence="4">
    <location>
        <begin position="59"/>
        <end position="88"/>
    </location>
</feature>
<dbReference type="PROSITE" id="PS00198">
    <property type="entry name" value="4FE4S_FER_1"/>
    <property type="match status" value="1"/>
</dbReference>
<dbReference type="GO" id="GO:0051536">
    <property type="term" value="F:iron-sulfur cluster binding"/>
    <property type="evidence" value="ECO:0007669"/>
    <property type="project" value="UniProtKB-KW"/>
</dbReference>
<dbReference type="RefSeq" id="WP_122015274.1">
    <property type="nucleotide sequence ID" value="NZ_CP033169.1"/>
</dbReference>
<evidence type="ECO:0000256" key="1">
    <source>
        <dbReference type="ARBA" id="ARBA00022723"/>
    </source>
</evidence>
<evidence type="ECO:0000259" key="4">
    <source>
        <dbReference type="PROSITE" id="PS51379"/>
    </source>
</evidence>
<organism evidence="5 6">
    <name type="scientific">Biomaibacter acetigenes</name>
    <dbReference type="NCBI Taxonomy" id="2316383"/>
    <lineage>
        <taxon>Bacteria</taxon>
        <taxon>Bacillati</taxon>
        <taxon>Bacillota</taxon>
        <taxon>Clostridia</taxon>
        <taxon>Thermosediminibacterales</taxon>
        <taxon>Tepidanaerobacteraceae</taxon>
        <taxon>Biomaibacter</taxon>
    </lineage>
</organism>
<evidence type="ECO:0000256" key="3">
    <source>
        <dbReference type="ARBA" id="ARBA00023014"/>
    </source>
</evidence>
<dbReference type="SUPFAM" id="SSF54862">
    <property type="entry name" value="4Fe-4S ferredoxins"/>
    <property type="match status" value="1"/>
</dbReference>
<dbReference type="Proteomes" id="UP000280960">
    <property type="component" value="Chromosome"/>
</dbReference>
<dbReference type="Gene3D" id="3.30.70.20">
    <property type="match status" value="1"/>
</dbReference>
<accession>A0A3G2R8W8</accession>
<dbReference type="AlphaFoldDB" id="A0A3G2R8W8"/>
<dbReference type="Pfam" id="PF12838">
    <property type="entry name" value="Fer4_7"/>
    <property type="match status" value="1"/>
</dbReference>
<evidence type="ECO:0000256" key="2">
    <source>
        <dbReference type="ARBA" id="ARBA00023004"/>
    </source>
</evidence>
<reference evidence="5 6" key="1">
    <citation type="submission" date="2018-10" db="EMBL/GenBank/DDBJ databases">
        <authorList>
            <person name="Zhang X."/>
        </authorList>
    </citation>
    <scope>NUCLEOTIDE SEQUENCE [LARGE SCALE GENOMIC DNA]</scope>
    <source>
        <strain evidence="5 6">SK-G1</strain>
    </source>
</reference>
<dbReference type="InterPro" id="IPR017896">
    <property type="entry name" value="4Fe4S_Fe-S-bd"/>
</dbReference>
<dbReference type="EMBL" id="CP033169">
    <property type="protein sequence ID" value="AYO31468.1"/>
    <property type="molecule type" value="Genomic_DNA"/>
</dbReference>
<sequence>MLCTKGIPTTEDLATRIPPEERRRKGPVVMIECFQKIPCNPCYTACKHGAIQKFEDINDLPSVNFDNCNGCGLCISKCPGLAIFVIDETYSETQATVSLPFEFLPLPHEGEEVDLLDRSGKKVGKGKVLKVRNGKYEDRTPVITVAVPKELSMVVRNIKVGGDVR</sequence>
<name>A0A3G2R8W8_9FIRM</name>
<dbReference type="GO" id="GO:0046872">
    <property type="term" value="F:metal ion binding"/>
    <property type="evidence" value="ECO:0007669"/>
    <property type="project" value="UniProtKB-KW"/>
</dbReference>
<proteinExistence type="predicted"/>